<reference evidence="7" key="1">
    <citation type="submission" date="2021-03" db="EMBL/GenBank/DDBJ databases">
        <authorList>
            <person name="Tagirdzhanova G."/>
        </authorList>
    </citation>
    <scope>NUCLEOTIDE SEQUENCE</scope>
</reference>
<accession>A0A8H3F7M9</accession>
<dbReference type="GO" id="GO:0000463">
    <property type="term" value="P:maturation of LSU-rRNA from tricistronic rRNA transcript (SSU-rRNA, 5.8S rRNA, LSU-rRNA)"/>
    <property type="evidence" value="ECO:0007669"/>
    <property type="project" value="TreeGrafter"/>
</dbReference>
<dbReference type="PROSITE" id="PS50833">
    <property type="entry name" value="BRIX"/>
    <property type="match status" value="1"/>
</dbReference>
<comment type="similarity">
    <text evidence="2 4">Belongs to the RPF2 family.</text>
</comment>
<dbReference type="InterPro" id="IPR007109">
    <property type="entry name" value="Brix"/>
</dbReference>
<dbReference type="GO" id="GO:0000027">
    <property type="term" value="P:ribosomal large subunit assembly"/>
    <property type="evidence" value="ECO:0007669"/>
    <property type="project" value="InterPro"/>
</dbReference>
<evidence type="ECO:0000256" key="1">
    <source>
        <dbReference type="ARBA" id="ARBA00004604"/>
    </source>
</evidence>
<dbReference type="SMART" id="SM00879">
    <property type="entry name" value="Brix"/>
    <property type="match status" value="1"/>
</dbReference>
<dbReference type="PANTHER" id="PTHR12728">
    <property type="entry name" value="BRIX DOMAIN CONTAINING PROTEIN"/>
    <property type="match status" value="1"/>
</dbReference>
<evidence type="ECO:0000313" key="7">
    <source>
        <dbReference type="EMBL" id="CAF9920876.1"/>
    </source>
</evidence>
<dbReference type="InterPro" id="IPR039770">
    <property type="entry name" value="Rpf2"/>
</dbReference>
<evidence type="ECO:0000256" key="5">
    <source>
        <dbReference type="SAM" id="MobiDB-lite"/>
    </source>
</evidence>
<dbReference type="OrthoDB" id="407658at2759"/>
<evidence type="ECO:0000256" key="3">
    <source>
        <dbReference type="ARBA" id="ARBA00023242"/>
    </source>
</evidence>
<gene>
    <name evidence="7" type="ORF">GOMPHAMPRED_002162</name>
</gene>
<proteinExistence type="inferred from homology"/>
<feature type="domain" description="Brix" evidence="6">
    <location>
        <begin position="28"/>
        <end position="248"/>
    </location>
</feature>
<dbReference type="PANTHER" id="PTHR12728:SF0">
    <property type="entry name" value="RIBOSOME PRODUCTION FACTOR 2 HOMOLOG"/>
    <property type="match status" value="1"/>
</dbReference>
<evidence type="ECO:0000259" key="6">
    <source>
        <dbReference type="PROSITE" id="PS50833"/>
    </source>
</evidence>
<feature type="compositionally biased region" description="Acidic residues" evidence="5">
    <location>
        <begin position="327"/>
        <end position="349"/>
    </location>
</feature>
<dbReference type="Proteomes" id="UP000664169">
    <property type="component" value="Unassembled WGS sequence"/>
</dbReference>
<dbReference type="GO" id="GO:0005730">
    <property type="term" value="C:nucleolus"/>
    <property type="evidence" value="ECO:0007669"/>
    <property type="project" value="UniProtKB-SubCell"/>
</dbReference>
<evidence type="ECO:0000313" key="8">
    <source>
        <dbReference type="Proteomes" id="UP000664169"/>
    </source>
</evidence>
<comment type="caution">
    <text evidence="7">The sequence shown here is derived from an EMBL/GenBank/DDBJ whole genome shotgun (WGS) entry which is preliminary data.</text>
</comment>
<name>A0A8H3F7M9_9LECA</name>
<evidence type="ECO:0000256" key="2">
    <source>
        <dbReference type="ARBA" id="ARBA00010782"/>
    </source>
</evidence>
<feature type="compositionally biased region" description="Basic and acidic residues" evidence="5">
    <location>
        <begin position="350"/>
        <end position="363"/>
    </location>
</feature>
<dbReference type="GO" id="GO:0019843">
    <property type="term" value="F:rRNA binding"/>
    <property type="evidence" value="ECO:0007669"/>
    <property type="project" value="UniProtKB-UniRule"/>
</dbReference>
<feature type="region of interest" description="Disordered" evidence="5">
    <location>
        <begin position="301"/>
        <end position="369"/>
    </location>
</feature>
<evidence type="ECO:0000256" key="4">
    <source>
        <dbReference type="RuleBase" id="RU367086"/>
    </source>
</evidence>
<sequence length="369" mass="41440">MLREVKPKNARSARALAARAPQLHENTKTTLFLKATTSSDLLNKLTTNIHSLKKPFSQRFSKKNPIHPFEDASSLEFFSEKNDTSLMVFSSHSKKRPHCMTFVRMFDGKVLDMLEAMVDPATARTLEQFSTKNRVAIGTKPLISFSGPGFASGETSSKFGIARSLFLDLFRGEEASDVDVEGLQMMITFTSSEEESTISGTDNKQRVHMRVWRIITKRSGQKLPRVELEEIGPRIDFKLGRCQFPDSSIIKEALKKGKSSEPKSKKNVDTDIMGDKMGRIHLGKQDFSDLQTRKMKGLKRARDDLDGISGGELPDANEGEISHSDDTDREADDFAEMEGLIDSDDDGDELDIRDGTMDDLERPKRQKLK</sequence>
<keyword evidence="8" id="KW-1185">Reference proteome</keyword>
<dbReference type="EMBL" id="CAJPDQ010000016">
    <property type="protein sequence ID" value="CAF9920876.1"/>
    <property type="molecule type" value="Genomic_DNA"/>
</dbReference>
<organism evidence="7 8">
    <name type="scientific">Gomphillus americanus</name>
    <dbReference type="NCBI Taxonomy" id="1940652"/>
    <lineage>
        <taxon>Eukaryota</taxon>
        <taxon>Fungi</taxon>
        <taxon>Dikarya</taxon>
        <taxon>Ascomycota</taxon>
        <taxon>Pezizomycotina</taxon>
        <taxon>Lecanoromycetes</taxon>
        <taxon>OSLEUM clade</taxon>
        <taxon>Ostropomycetidae</taxon>
        <taxon>Ostropales</taxon>
        <taxon>Graphidaceae</taxon>
        <taxon>Gomphilloideae</taxon>
        <taxon>Gomphillus</taxon>
    </lineage>
</organism>
<dbReference type="AlphaFoldDB" id="A0A8H3F7M9"/>
<protein>
    <recommendedName>
        <fullName evidence="4">Ribosome production factor 2 homolog</fullName>
    </recommendedName>
    <alternativeName>
        <fullName evidence="4">Ribosome biogenesis protein RPF2 homolog</fullName>
    </alternativeName>
</protein>
<comment type="subcellular location">
    <subcellularLocation>
        <location evidence="1 4">Nucleus</location>
        <location evidence="1 4">Nucleolus</location>
    </subcellularLocation>
</comment>
<keyword evidence="3 4" id="KW-0539">Nucleus</keyword>
<dbReference type="Pfam" id="PF04427">
    <property type="entry name" value="Brix"/>
    <property type="match status" value="1"/>
</dbReference>